<gene>
    <name evidence="1" type="ORF">CEXT_595091</name>
</gene>
<name>A0AAV4PGF7_CAEEX</name>
<reference evidence="1 2" key="1">
    <citation type="submission" date="2021-06" db="EMBL/GenBank/DDBJ databases">
        <title>Caerostris extrusa draft genome.</title>
        <authorList>
            <person name="Kono N."/>
            <person name="Arakawa K."/>
        </authorList>
    </citation>
    <scope>NUCLEOTIDE SEQUENCE [LARGE SCALE GENOMIC DNA]</scope>
</reference>
<dbReference type="EMBL" id="BPLR01004652">
    <property type="protein sequence ID" value="GIX96452.1"/>
    <property type="molecule type" value="Genomic_DNA"/>
</dbReference>
<sequence length="84" mass="9611">MSIERPNNRSGLIGSVEKLWTALTDKPRKTFVPQNLRQLQHRCKTMKGTGLFILHKLNGQETLIYHETSALTSGFGETWLRISE</sequence>
<accession>A0AAV4PGF7</accession>
<protein>
    <submittedName>
        <fullName evidence="1">Uncharacterized protein</fullName>
    </submittedName>
</protein>
<dbReference type="AlphaFoldDB" id="A0AAV4PGF7"/>
<evidence type="ECO:0000313" key="2">
    <source>
        <dbReference type="Proteomes" id="UP001054945"/>
    </source>
</evidence>
<dbReference type="Proteomes" id="UP001054945">
    <property type="component" value="Unassembled WGS sequence"/>
</dbReference>
<organism evidence="1 2">
    <name type="scientific">Caerostris extrusa</name>
    <name type="common">Bark spider</name>
    <name type="synonym">Caerostris bankana</name>
    <dbReference type="NCBI Taxonomy" id="172846"/>
    <lineage>
        <taxon>Eukaryota</taxon>
        <taxon>Metazoa</taxon>
        <taxon>Ecdysozoa</taxon>
        <taxon>Arthropoda</taxon>
        <taxon>Chelicerata</taxon>
        <taxon>Arachnida</taxon>
        <taxon>Araneae</taxon>
        <taxon>Araneomorphae</taxon>
        <taxon>Entelegynae</taxon>
        <taxon>Araneoidea</taxon>
        <taxon>Araneidae</taxon>
        <taxon>Caerostris</taxon>
    </lineage>
</organism>
<proteinExistence type="predicted"/>
<comment type="caution">
    <text evidence="1">The sequence shown here is derived from an EMBL/GenBank/DDBJ whole genome shotgun (WGS) entry which is preliminary data.</text>
</comment>
<evidence type="ECO:0000313" key="1">
    <source>
        <dbReference type="EMBL" id="GIX96452.1"/>
    </source>
</evidence>
<keyword evidence="2" id="KW-1185">Reference proteome</keyword>